<dbReference type="GO" id="GO:0003700">
    <property type="term" value="F:DNA-binding transcription factor activity"/>
    <property type="evidence" value="ECO:0007669"/>
    <property type="project" value="InterPro"/>
</dbReference>
<dbReference type="InterPro" id="IPR000551">
    <property type="entry name" value="MerR-type_HTH_dom"/>
</dbReference>
<feature type="domain" description="HTH merR-type" evidence="2">
    <location>
        <begin position="40"/>
        <end position="98"/>
    </location>
</feature>
<keyword evidence="1 3" id="KW-0238">DNA-binding</keyword>
<sequence length="252" mass="26933">MSAAASRRPLSAASAAATGGNRAVMNIGEVLAELKGDFPQVSASKIRFLEEKGLITPRRTSAGYRKYTDADVDRLRFILALQRDQYLPLKVIKDYLDAVDRGEHPESLPGGLTLTPRSVSDQLAQELAGHTRPLTRAELQGISGATTQLLASLEQFGMVSPDENGRYSEHALKATRSAVVLAAHGLEPRHLRPFRAAADRELGLIERATASLATRKDAAANARMADAARELSEACLGLHSALVAAAVADLDT</sequence>
<dbReference type="Gene3D" id="1.10.1660.10">
    <property type="match status" value="1"/>
</dbReference>
<dbReference type="Proteomes" id="UP000256727">
    <property type="component" value="Unassembled WGS sequence"/>
</dbReference>
<protein>
    <submittedName>
        <fullName evidence="3">DNA-binding transcriptional MerR regulator</fullName>
    </submittedName>
</protein>
<dbReference type="InterPro" id="IPR047057">
    <property type="entry name" value="MerR_fam"/>
</dbReference>
<dbReference type="PROSITE" id="PS50937">
    <property type="entry name" value="HTH_MERR_2"/>
    <property type="match status" value="1"/>
</dbReference>
<dbReference type="InterPro" id="IPR009061">
    <property type="entry name" value="DNA-bd_dom_put_sf"/>
</dbReference>
<dbReference type="SUPFAM" id="SSF46955">
    <property type="entry name" value="Putative DNA-binding domain"/>
    <property type="match status" value="1"/>
</dbReference>
<dbReference type="PANTHER" id="PTHR30204">
    <property type="entry name" value="REDOX-CYCLING DRUG-SENSING TRANSCRIPTIONAL ACTIVATOR SOXR"/>
    <property type="match status" value="1"/>
</dbReference>
<keyword evidence="4" id="KW-1185">Reference proteome</keyword>
<reference evidence="3 4" key="1">
    <citation type="submission" date="2018-07" db="EMBL/GenBank/DDBJ databases">
        <title>Sequencing the genomes of 1000 actinobacteria strains.</title>
        <authorList>
            <person name="Klenk H.-P."/>
        </authorList>
    </citation>
    <scope>NUCLEOTIDE SEQUENCE [LARGE SCALE GENOMIC DNA]</scope>
    <source>
        <strain evidence="3 4">DSM 14442</strain>
    </source>
</reference>
<dbReference type="AlphaFoldDB" id="A0A3D9LE02"/>
<dbReference type="PANTHER" id="PTHR30204:SF89">
    <property type="entry name" value="HTH MERR-TYPE DOMAIN-CONTAINING PROTEIN"/>
    <property type="match status" value="1"/>
</dbReference>
<evidence type="ECO:0000256" key="1">
    <source>
        <dbReference type="ARBA" id="ARBA00023125"/>
    </source>
</evidence>
<comment type="caution">
    <text evidence="3">The sequence shown here is derived from an EMBL/GenBank/DDBJ whole genome shotgun (WGS) entry which is preliminary data.</text>
</comment>
<accession>A0A3D9LE02</accession>
<organism evidence="3 4">
    <name type="scientific">Citricoccus muralis</name>
    <dbReference type="NCBI Taxonomy" id="169134"/>
    <lineage>
        <taxon>Bacteria</taxon>
        <taxon>Bacillati</taxon>
        <taxon>Actinomycetota</taxon>
        <taxon>Actinomycetes</taxon>
        <taxon>Micrococcales</taxon>
        <taxon>Micrococcaceae</taxon>
        <taxon>Citricoccus</taxon>
    </lineage>
</organism>
<evidence type="ECO:0000313" key="3">
    <source>
        <dbReference type="EMBL" id="REE03383.1"/>
    </source>
</evidence>
<dbReference type="CDD" id="cd00592">
    <property type="entry name" value="HTH_MerR-like"/>
    <property type="match status" value="1"/>
</dbReference>
<evidence type="ECO:0000259" key="2">
    <source>
        <dbReference type="PROSITE" id="PS50937"/>
    </source>
</evidence>
<proteinExistence type="predicted"/>
<dbReference type="GO" id="GO:0003677">
    <property type="term" value="F:DNA binding"/>
    <property type="evidence" value="ECO:0007669"/>
    <property type="project" value="UniProtKB-KW"/>
</dbReference>
<dbReference type="SMART" id="SM00422">
    <property type="entry name" value="HTH_MERR"/>
    <property type="match status" value="1"/>
</dbReference>
<name>A0A3D9LE02_9MICC</name>
<evidence type="ECO:0000313" key="4">
    <source>
        <dbReference type="Proteomes" id="UP000256727"/>
    </source>
</evidence>
<dbReference type="Pfam" id="PF13411">
    <property type="entry name" value="MerR_1"/>
    <property type="match status" value="1"/>
</dbReference>
<gene>
    <name evidence="3" type="ORF">C8E99_1190</name>
</gene>
<dbReference type="EMBL" id="QREH01000001">
    <property type="protein sequence ID" value="REE03383.1"/>
    <property type="molecule type" value="Genomic_DNA"/>
</dbReference>